<organism evidence="5 6">
    <name type="scientific">Tachysurus vachellii</name>
    <name type="common">Darkbarbel catfish</name>
    <name type="synonym">Pelteobagrus vachellii</name>
    <dbReference type="NCBI Taxonomy" id="175792"/>
    <lineage>
        <taxon>Eukaryota</taxon>
        <taxon>Metazoa</taxon>
        <taxon>Chordata</taxon>
        <taxon>Craniata</taxon>
        <taxon>Vertebrata</taxon>
        <taxon>Euteleostomi</taxon>
        <taxon>Actinopterygii</taxon>
        <taxon>Neopterygii</taxon>
        <taxon>Teleostei</taxon>
        <taxon>Ostariophysi</taxon>
        <taxon>Siluriformes</taxon>
        <taxon>Bagridae</taxon>
        <taxon>Tachysurus</taxon>
    </lineage>
</organism>
<dbReference type="Proteomes" id="UP001187315">
    <property type="component" value="Unassembled WGS sequence"/>
</dbReference>
<evidence type="ECO:0000256" key="1">
    <source>
        <dbReference type="ARBA" id="ARBA00022737"/>
    </source>
</evidence>
<evidence type="ECO:0000256" key="3">
    <source>
        <dbReference type="PROSITE-ProRule" id="PRU00023"/>
    </source>
</evidence>
<evidence type="ECO:0000256" key="4">
    <source>
        <dbReference type="SAM" id="MobiDB-lite"/>
    </source>
</evidence>
<dbReference type="Gene3D" id="1.10.150.50">
    <property type="entry name" value="Transcription Factor, Ets-1"/>
    <property type="match status" value="1"/>
</dbReference>
<dbReference type="EMBL" id="JAVHJS010000002">
    <property type="protein sequence ID" value="KAK2866770.1"/>
    <property type="molecule type" value="Genomic_DNA"/>
</dbReference>
<dbReference type="PANTHER" id="PTHR24201">
    <property type="entry name" value="ANK_REP_REGION DOMAIN-CONTAINING PROTEIN"/>
    <property type="match status" value="1"/>
</dbReference>
<dbReference type="Pfam" id="PF12796">
    <property type="entry name" value="Ank_2"/>
    <property type="match status" value="1"/>
</dbReference>
<dbReference type="InterPro" id="IPR002110">
    <property type="entry name" value="Ankyrin_rpt"/>
</dbReference>
<dbReference type="PANTHER" id="PTHR24201:SF15">
    <property type="entry name" value="ANKYRIN REPEAT DOMAIN-CONTAINING PROTEIN 66"/>
    <property type="match status" value="1"/>
</dbReference>
<keyword evidence="1" id="KW-0677">Repeat</keyword>
<evidence type="ECO:0000256" key="2">
    <source>
        <dbReference type="ARBA" id="ARBA00023043"/>
    </source>
</evidence>
<keyword evidence="6" id="KW-1185">Reference proteome</keyword>
<dbReference type="SMART" id="SM00248">
    <property type="entry name" value="ANK"/>
    <property type="match status" value="3"/>
</dbReference>
<feature type="region of interest" description="Disordered" evidence="4">
    <location>
        <begin position="267"/>
        <end position="288"/>
    </location>
</feature>
<name>A0AA88NZJ9_TACVA</name>
<protein>
    <submittedName>
        <fullName evidence="5">Uncharacterized protein</fullName>
    </submittedName>
</protein>
<proteinExistence type="predicted"/>
<comment type="caution">
    <text evidence="5">The sequence shown here is derived from an EMBL/GenBank/DDBJ whole genome shotgun (WGS) entry which is preliminary data.</text>
</comment>
<evidence type="ECO:0000313" key="5">
    <source>
        <dbReference type="EMBL" id="KAK2866770.1"/>
    </source>
</evidence>
<evidence type="ECO:0000313" key="6">
    <source>
        <dbReference type="Proteomes" id="UP001187315"/>
    </source>
</evidence>
<feature type="repeat" description="ANK" evidence="3">
    <location>
        <begin position="31"/>
        <end position="63"/>
    </location>
</feature>
<dbReference type="PROSITE" id="PS50297">
    <property type="entry name" value="ANK_REP_REGION"/>
    <property type="match status" value="2"/>
</dbReference>
<sequence>MNNRYHRAARDGHVTLLKEATRKELNTEDEDGMTPVLWAAHHGNLEALRVMLGRGGEPDKCDLWGNSPLHLAAAHGHLDCLSFLVSFGANVWCLDNDYHTPLDVAAVRGHMDAVRYLDSVAGRQSSLNPKLVRKLKERALHRAELRIKHCAELQQENQRRMEKKILRETVDSGASGSVRFSSYGRKNIPQFNTVNSRVTYTQVALNSTAKGRKKIPKCLEKNKQVDGTFKVSEDGRKSVRSLSGLQLGNDVMFLKQETYTNPRRRLHVRNMFPPNPNDDHEDDGDDDGDNVALVSHAVSDPGLYNVPGQDSLFSRPGLGTFFFRRNYSNDGVQDVDSYIVEGEESLWREGNIHIRESVCLRPPSLEQDTISRSMSLQTRRLKDFPWNHDDKNHDDEDDDEEYDYLQPCFSPLEVFLVSQGLGEFLSLFLKEQMDLEALMLCSEPNLVIINVPLGPRKKLLEACSRRTHTLQRARAMCDTQL</sequence>
<dbReference type="InterPro" id="IPR050776">
    <property type="entry name" value="Ank_Repeat/CDKN_Inhibitor"/>
</dbReference>
<reference evidence="5" key="1">
    <citation type="submission" date="2023-08" db="EMBL/GenBank/DDBJ databases">
        <title>Pelteobagrus vachellii genome.</title>
        <authorList>
            <person name="Liu H."/>
        </authorList>
    </citation>
    <scope>NUCLEOTIDE SEQUENCE</scope>
    <source>
        <strain evidence="5">PRFRI_2022a</strain>
        <tissue evidence="5">Muscle</tissue>
    </source>
</reference>
<dbReference type="InterPro" id="IPR013761">
    <property type="entry name" value="SAM/pointed_sf"/>
</dbReference>
<dbReference type="AlphaFoldDB" id="A0AA88NZJ9"/>
<dbReference type="InterPro" id="IPR036770">
    <property type="entry name" value="Ankyrin_rpt-contain_sf"/>
</dbReference>
<feature type="repeat" description="ANK" evidence="3">
    <location>
        <begin position="64"/>
        <end position="96"/>
    </location>
</feature>
<feature type="compositionally biased region" description="Acidic residues" evidence="4">
    <location>
        <begin position="279"/>
        <end position="288"/>
    </location>
</feature>
<dbReference type="Gene3D" id="1.25.40.20">
    <property type="entry name" value="Ankyrin repeat-containing domain"/>
    <property type="match status" value="1"/>
</dbReference>
<dbReference type="PROSITE" id="PS50088">
    <property type="entry name" value="ANK_REPEAT"/>
    <property type="match status" value="2"/>
</dbReference>
<gene>
    <name evidence="5" type="ORF">Q7C36_002826</name>
</gene>
<accession>A0AA88NZJ9</accession>
<dbReference type="FunFam" id="1.25.40.20:FF:000074">
    <property type="entry name" value="Usher syndrome type-1G protein isoform X1"/>
    <property type="match status" value="1"/>
</dbReference>
<keyword evidence="2 3" id="KW-0040">ANK repeat</keyword>
<dbReference type="SUPFAM" id="SSF47769">
    <property type="entry name" value="SAM/Pointed domain"/>
    <property type="match status" value="1"/>
</dbReference>
<dbReference type="SUPFAM" id="SSF48403">
    <property type="entry name" value="Ankyrin repeat"/>
    <property type="match status" value="1"/>
</dbReference>